<evidence type="ECO:0000313" key="10">
    <source>
        <dbReference type="EMBL" id="GHB86716.1"/>
    </source>
</evidence>
<comment type="similarity">
    <text evidence="7">Belongs to the TonB-dependent receptor family.</text>
</comment>
<dbReference type="GO" id="GO:0009279">
    <property type="term" value="C:cell outer membrane"/>
    <property type="evidence" value="ECO:0007669"/>
    <property type="project" value="UniProtKB-SubCell"/>
</dbReference>
<comment type="caution">
    <text evidence="10">The sequence shown here is derived from an EMBL/GenBank/DDBJ whole genome shotgun (WGS) entry which is preliminary data.</text>
</comment>
<organism evidence="10 11">
    <name type="scientific">Persicitalea jodogahamensis</name>
    <dbReference type="NCBI Taxonomy" id="402147"/>
    <lineage>
        <taxon>Bacteria</taxon>
        <taxon>Pseudomonadati</taxon>
        <taxon>Bacteroidota</taxon>
        <taxon>Cytophagia</taxon>
        <taxon>Cytophagales</taxon>
        <taxon>Spirosomataceae</taxon>
        <taxon>Persicitalea</taxon>
    </lineage>
</organism>
<sequence length="977" mass="107714">MKKFSFLLLFCLFSGSAALAQKMVSGVIKDQAGEPLPGATVSVQGTNKGTAANADGAFEISVNGATDVLEFSFVGYATKTITVGNQTTINVELEEDANALDEVVVVGYGTQKKSDITGAVTSVSAKTLEERPQVNIGQALQGTMPGVNISVNSNTASGASNGINIRGRRSISGGSDPLIVLDGVIYSGSLSDVNINDIQNLEVLKDASASAIYGARGANGVILITTKKGTKGGKPQLNFSTYYGVDVPYAQPDMMDAETFYRRKVERYGADFLTDTEKDVYASGQYADWVDLAVRNGSRVEHNLSVAGGTEVMNYFVSGNFQNVKGVAVNDDFSRASFRANLEINITDWLKLGTNNTLSLTDRSGISASFTDAFYMNPLTRAYNEDGTLTKLPWPEDVGFGNPLENTLYDNSDKTSSFFTNNYLLVDFPFLKGLSYRLNTGYTIRDSKEQTYRGRNSQRGFEANGFATEDVADTRDWLIENVVSYNRSFGKHNIFATALYSAQQRTDESVYIRGNGFPNDVRSFYQFNDAEVLVSNAGYSKQSNESQMLRLNYNYDSKYLLTITGRRDGYSAFGADTKYGLFPSVALGWNISDEAFLQNNRILNQLKLRLSYGQNGNQAISPYRTLASLTKEDYIDGSGNNLIGYRPGGLGNGSLGWETTTSLNLGIDFGLLNSRISGSLDIYSTRTTDLLLSKSIPGINGSTSIIQNIGETKGNGFELALNTRNIVGKEFTWSSQIAFSRNLNQIVNVGLTDDDGNFIDDVGSRWFVGHPISVNYGYVIDGIWQTDEVDGVNLNDYAVKQAGDVKYRDVNGDQRIDEKDRVVIGSLQPDFTLGFNNNFAYKGFSLDLFFYWLEGVTKRSELITTNDFNLRRKIYNVNYWSPTNPTNDFPENADRSTNPLSGGWYEDASFFRLKNVTLSYKIPQNLVDKLRLRRLEVYVNGQNLFTKTKWSGIDPEASDQTDRPFARTYLGGIRLGI</sequence>
<dbReference type="NCBIfam" id="TIGR04057">
    <property type="entry name" value="SusC_RagA_signa"/>
    <property type="match status" value="1"/>
</dbReference>
<accession>A0A8J3DFI8</accession>
<dbReference type="InterPro" id="IPR036942">
    <property type="entry name" value="Beta-barrel_TonB_sf"/>
</dbReference>
<feature type="signal peptide" evidence="8">
    <location>
        <begin position="1"/>
        <end position="20"/>
    </location>
</feature>
<proteinExistence type="inferred from homology"/>
<dbReference type="InterPro" id="IPR008969">
    <property type="entry name" value="CarboxyPept-like_regulatory"/>
</dbReference>
<keyword evidence="11" id="KW-1185">Reference proteome</keyword>
<dbReference type="Gene3D" id="2.170.130.10">
    <property type="entry name" value="TonB-dependent receptor, plug domain"/>
    <property type="match status" value="1"/>
</dbReference>
<dbReference type="NCBIfam" id="TIGR04056">
    <property type="entry name" value="OMP_RagA_SusC"/>
    <property type="match status" value="1"/>
</dbReference>
<dbReference type="InterPro" id="IPR037066">
    <property type="entry name" value="Plug_dom_sf"/>
</dbReference>
<evidence type="ECO:0000256" key="5">
    <source>
        <dbReference type="ARBA" id="ARBA00023136"/>
    </source>
</evidence>
<dbReference type="InterPro" id="IPR023996">
    <property type="entry name" value="TonB-dep_OMP_SusC/RagA"/>
</dbReference>
<dbReference type="Pfam" id="PF13715">
    <property type="entry name" value="CarbopepD_reg_2"/>
    <property type="match status" value="1"/>
</dbReference>
<gene>
    <name evidence="10" type="ORF">GCM10007390_47990</name>
</gene>
<dbReference type="Proteomes" id="UP000598271">
    <property type="component" value="Unassembled WGS sequence"/>
</dbReference>
<keyword evidence="3 7" id="KW-1134">Transmembrane beta strand</keyword>
<evidence type="ECO:0000256" key="3">
    <source>
        <dbReference type="ARBA" id="ARBA00022452"/>
    </source>
</evidence>
<keyword evidence="8" id="KW-0732">Signal</keyword>
<keyword evidence="4 7" id="KW-0812">Transmembrane</keyword>
<dbReference type="RefSeq" id="WP_189568344.1">
    <property type="nucleotide sequence ID" value="NZ_BMXF01000007.1"/>
</dbReference>
<dbReference type="Gene3D" id="2.40.170.20">
    <property type="entry name" value="TonB-dependent receptor, beta-barrel domain"/>
    <property type="match status" value="1"/>
</dbReference>
<dbReference type="AlphaFoldDB" id="A0A8J3DFI8"/>
<name>A0A8J3DFI8_9BACT</name>
<comment type="subcellular location">
    <subcellularLocation>
        <location evidence="1 7">Cell outer membrane</location>
        <topology evidence="1 7">Multi-pass membrane protein</topology>
    </subcellularLocation>
</comment>
<dbReference type="InterPro" id="IPR023997">
    <property type="entry name" value="TonB-dep_OMP_SusC/RagA_CS"/>
</dbReference>
<dbReference type="InterPro" id="IPR012910">
    <property type="entry name" value="Plug_dom"/>
</dbReference>
<evidence type="ECO:0000256" key="4">
    <source>
        <dbReference type="ARBA" id="ARBA00022692"/>
    </source>
</evidence>
<dbReference type="SUPFAM" id="SSF56935">
    <property type="entry name" value="Porins"/>
    <property type="match status" value="1"/>
</dbReference>
<protein>
    <submittedName>
        <fullName evidence="10">SusC/RagA family TonB-linked outer membrane protein</fullName>
    </submittedName>
</protein>
<dbReference type="PROSITE" id="PS52016">
    <property type="entry name" value="TONB_DEPENDENT_REC_3"/>
    <property type="match status" value="1"/>
</dbReference>
<reference evidence="10 11" key="1">
    <citation type="journal article" date="2014" name="Int. J. Syst. Evol. Microbiol.">
        <title>Complete genome sequence of Corynebacterium casei LMG S-19264T (=DSM 44701T), isolated from a smear-ripened cheese.</title>
        <authorList>
            <consortium name="US DOE Joint Genome Institute (JGI-PGF)"/>
            <person name="Walter F."/>
            <person name="Albersmeier A."/>
            <person name="Kalinowski J."/>
            <person name="Ruckert C."/>
        </authorList>
    </citation>
    <scope>NUCLEOTIDE SEQUENCE [LARGE SCALE GENOMIC DNA]</scope>
    <source>
        <strain evidence="10 11">KCTC 12866</strain>
    </source>
</reference>
<keyword evidence="5 7" id="KW-0472">Membrane</keyword>
<evidence type="ECO:0000313" key="11">
    <source>
        <dbReference type="Proteomes" id="UP000598271"/>
    </source>
</evidence>
<keyword evidence="6 7" id="KW-0998">Cell outer membrane</keyword>
<keyword evidence="2 7" id="KW-0813">Transport</keyword>
<dbReference type="EMBL" id="BMXF01000007">
    <property type="protein sequence ID" value="GHB86716.1"/>
    <property type="molecule type" value="Genomic_DNA"/>
</dbReference>
<dbReference type="InterPro" id="IPR039426">
    <property type="entry name" value="TonB-dep_rcpt-like"/>
</dbReference>
<feature type="chain" id="PRO_5035320502" evidence="8">
    <location>
        <begin position="21"/>
        <end position="977"/>
    </location>
</feature>
<evidence type="ECO:0000256" key="1">
    <source>
        <dbReference type="ARBA" id="ARBA00004571"/>
    </source>
</evidence>
<dbReference type="Pfam" id="PF07715">
    <property type="entry name" value="Plug"/>
    <property type="match status" value="1"/>
</dbReference>
<dbReference type="SUPFAM" id="SSF49464">
    <property type="entry name" value="Carboxypeptidase regulatory domain-like"/>
    <property type="match status" value="1"/>
</dbReference>
<dbReference type="Gene3D" id="2.60.40.1120">
    <property type="entry name" value="Carboxypeptidase-like, regulatory domain"/>
    <property type="match status" value="1"/>
</dbReference>
<feature type="domain" description="TonB-dependent receptor plug" evidence="9">
    <location>
        <begin position="113"/>
        <end position="221"/>
    </location>
</feature>
<evidence type="ECO:0000256" key="8">
    <source>
        <dbReference type="SAM" id="SignalP"/>
    </source>
</evidence>
<evidence type="ECO:0000256" key="7">
    <source>
        <dbReference type="PROSITE-ProRule" id="PRU01360"/>
    </source>
</evidence>
<evidence type="ECO:0000259" key="9">
    <source>
        <dbReference type="Pfam" id="PF07715"/>
    </source>
</evidence>
<evidence type="ECO:0000256" key="2">
    <source>
        <dbReference type="ARBA" id="ARBA00022448"/>
    </source>
</evidence>
<evidence type="ECO:0000256" key="6">
    <source>
        <dbReference type="ARBA" id="ARBA00023237"/>
    </source>
</evidence>